<evidence type="ECO:0000313" key="2">
    <source>
        <dbReference type="EMBL" id="SUN51676.1"/>
    </source>
</evidence>
<gene>
    <name evidence="2" type="ORF">NCTC4670_02133</name>
</gene>
<dbReference type="AlphaFoldDB" id="A0A380JXP3"/>
<dbReference type="EMBL" id="UHFG01000004">
    <property type="protein sequence ID" value="SUN51676.1"/>
    <property type="molecule type" value="Genomic_DNA"/>
</dbReference>
<keyword evidence="1" id="KW-0812">Transmembrane</keyword>
<dbReference type="Pfam" id="PF13367">
    <property type="entry name" value="PrsW-protease"/>
    <property type="match status" value="1"/>
</dbReference>
<dbReference type="RefSeq" id="WP_115246764.1">
    <property type="nucleotide sequence ID" value="NZ_JAIEZU010000006.1"/>
</dbReference>
<organism evidence="2 3">
    <name type="scientific">Streptococcus dysgalactiae subsp. dysgalactiae</name>
    <dbReference type="NCBI Taxonomy" id="99822"/>
    <lineage>
        <taxon>Bacteria</taxon>
        <taxon>Bacillati</taxon>
        <taxon>Bacillota</taxon>
        <taxon>Bacilli</taxon>
        <taxon>Lactobacillales</taxon>
        <taxon>Streptococcaceae</taxon>
        <taxon>Streptococcus</taxon>
    </lineage>
</organism>
<feature type="transmembrane region" description="Helical" evidence="1">
    <location>
        <begin position="188"/>
        <end position="206"/>
    </location>
</feature>
<proteinExistence type="predicted"/>
<feature type="transmembrane region" description="Helical" evidence="1">
    <location>
        <begin position="140"/>
        <end position="157"/>
    </location>
</feature>
<keyword evidence="1" id="KW-0472">Membrane</keyword>
<feature type="transmembrane region" description="Helical" evidence="1">
    <location>
        <begin position="68"/>
        <end position="90"/>
    </location>
</feature>
<dbReference type="Proteomes" id="UP000254797">
    <property type="component" value="Unassembled WGS sequence"/>
</dbReference>
<sequence length="268" mass="30368">MLRKITLTSLLLLSFYRLIQETLIITSLSLSKGEAHNLLFAIALLWLGYCLPIAAVAYYIFKKLGVSYYWFILAFVFGGLVVGHLTGVLNTRLADLLKFLFPNARLLKDWIPSIIPPLVEETFKLGIASIVIYLSKERNLWAAMLLGVGTGLGFQLSEDHTYVVAAAVEKHLTPLHQSVLRFETAFSGHWLLTAILTVVIFMLYRYQSYRSSAVAYLYLCAPMILHILWNSPYIDGSVMLKIVLTLASWLILLSLCFEMKKNNFTLEH</sequence>
<evidence type="ECO:0000256" key="1">
    <source>
        <dbReference type="SAM" id="Phobius"/>
    </source>
</evidence>
<feature type="transmembrane region" description="Helical" evidence="1">
    <location>
        <begin position="110"/>
        <end position="133"/>
    </location>
</feature>
<dbReference type="GO" id="GO:0008233">
    <property type="term" value="F:peptidase activity"/>
    <property type="evidence" value="ECO:0007669"/>
    <property type="project" value="InterPro"/>
</dbReference>
<evidence type="ECO:0000313" key="3">
    <source>
        <dbReference type="Proteomes" id="UP000254797"/>
    </source>
</evidence>
<protein>
    <submittedName>
        <fullName evidence="2">Membrane protein</fullName>
    </submittedName>
</protein>
<feature type="transmembrane region" description="Helical" evidence="1">
    <location>
        <begin position="238"/>
        <end position="257"/>
    </location>
</feature>
<reference evidence="2 3" key="1">
    <citation type="submission" date="2018-06" db="EMBL/GenBank/DDBJ databases">
        <authorList>
            <consortium name="Pathogen Informatics"/>
            <person name="Doyle S."/>
        </authorList>
    </citation>
    <scope>NUCLEOTIDE SEQUENCE [LARGE SCALE GENOMIC DNA]</scope>
    <source>
        <strain evidence="2 3">NCTC4670</strain>
    </source>
</reference>
<name>A0A380JXP3_STRDY</name>
<keyword evidence="1" id="KW-1133">Transmembrane helix</keyword>
<dbReference type="InterPro" id="IPR026898">
    <property type="entry name" value="PrsW"/>
</dbReference>
<feature type="transmembrane region" description="Helical" evidence="1">
    <location>
        <begin position="213"/>
        <end position="232"/>
    </location>
</feature>
<feature type="transmembrane region" description="Helical" evidence="1">
    <location>
        <begin position="36"/>
        <end position="61"/>
    </location>
</feature>
<accession>A0A380JXP3</accession>